<protein>
    <submittedName>
        <fullName evidence="3">Proteophosphoglycan</fullName>
    </submittedName>
</protein>
<evidence type="ECO:0000313" key="4">
    <source>
        <dbReference type="Proteomes" id="UP000035444"/>
    </source>
</evidence>
<sequence length="175" mass="20168">MTDCQGTPEKEDLAEATRMLPITSEVDMRIDRNGIWYHEGREIERKALARLFSTVLQREEAGTYWLVTPVERAQIVVEDVPFTVVELKNTGRGPDQVISFRNNMDQWVNLDNEHPIRIDFKDVSDEPSPYILIRKGLEARIVRSAFYQLMDLAEEKDNKAGIWSSGMFHVLGDVE</sequence>
<organism evidence="3 4">
    <name type="scientific">Kiloniella spongiae</name>
    <dbReference type="NCBI Taxonomy" id="1489064"/>
    <lineage>
        <taxon>Bacteria</taxon>
        <taxon>Pseudomonadati</taxon>
        <taxon>Pseudomonadota</taxon>
        <taxon>Alphaproteobacteria</taxon>
        <taxon>Rhodospirillales</taxon>
        <taxon>Kiloniellaceae</taxon>
        <taxon>Kiloniella</taxon>
    </lineage>
</organism>
<dbReference type="Proteomes" id="UP000035444">
    <property type="component" value="Unassembled WGS sequence"/>
</dbReference>
<dbReference type="RefSeq" id="WP_047762383.1">
    <property type="nucleotide sequence ID" value="NZ_LAQL01000002.1"/>
</dbReference>
<dbReference type="InterPro" id="IPR023361">
    <property type="entry name" value="DUF1285_beta_roll_sf"/>
</dbReference>
<feature type="domain" description="DUF1285" evidence="1">
    <location>
        <begin position="23"/>
        <end position="80"/>
    </location>
</feature>
<comment type="caution">
    <text evidence="3">The sequence shown here is derived from an EMBL/GenBank/DDBJ whole genome shotgun (WGS) entry which is preliminary data.</text>
</comment>
<dbReference type="Gene3D" id="3.10.540.10">
    <property type="entry name" value="duf1285 like domain"/>
    <property type="match status" value="1"/>
</dbReference>
<dbReference type="AlphaFoldDB" id="A0A0H2MN92"/>
<reference evidence="3 4" key="1">
    <citation type="submission" date="2015-03" db="EMBL/GenBank/DDBJ databases">
        <title>Genome Sequence of Kiloniella spongiae MEBiC09566, isolated from a marine sponge.</title>
        <authorList>
            <person name="Shao Z."/>
            <person name="Wang L."/>
            <person name="Li X."/>
        </authorList>
    </citation>
    <scope>NUCLEOTIDE SEQUENCE [LARGE SCALE GENOMIC DNA]</scope>
    <source>
        <strain evidence="3 4">MEBiC09566</strain>
    </source>
</reference>
<dbReference type="Pfam" id="PF06938">
    <property type="entry name" value="DUF1285_N"/>
    <property type="match status" value="1"/>
</dbReference>
<dbReference type="STRING" id="1489064.WH96_01665"/>
<gene>
    <name evidence="3" type="ORF">WH96_01665</name>
</gene>
<keyword evidence="4" id="KW-1185">Reference proteome</keyword>
<dbReference type="InterPro" id="IPR010707">
    <property type="entry name" value="DUF1285"/>
</dbReference>
<feature type="domain" description="DUF1285" evidence="2">
    <location>
        <begin position="81"/>
        <end position="171"/>
    </location>
</feature>
<accession>A0A0H2MN92</accession>
<evidence type="ECO:0000259" key="2">
    <source>
        <dbReference type="Pfam" id="PF21028"/>
    </source>
</evidence>
<name>A0A0H2MN92_9PROT</name>
<dbReference type="PIRSF" id="PIRSF029557">
    <property type="entry name" value="UCP029557"/>
    <property type="match status" value="1"/>
</dbReference>
<dbReference type="InterPro" id="IPR048342">
    <property type="entry name" value="DUF1285_C"/>
</dbReference>
<dbReference type="OrthoDB" id="3078366at2"/>
<dbReference type="Pfam" id="PF21028">
    <property type="entry name" value="DUF1285_C"/>
    <property type="match status" value="1"/>
</dbReference>
<dbReference type="Gene3D" id="2.30.270.10">
    <property type="entry name" value="duf1285 protein"/>
    <property type="match status" value="1"/>
</dbReference>
<proteinExistence type="predicted"/>
<evidence type="ECO:0000313" key="3">
    <source>
        <dbReference type="EMBL" id="KLN62257.1"/>
    </source>
</evidence>
<dbReference type="InterPro" id="IPR048341">
    <property type="entry name" value="DUF1285_N"/>
</dbReference>
<evidence type="ECO:0000259" key="1">
    <source>
        <dbReference type="Pfam" id="PF06938"/>
    </source>
</evidence>
<dbReference type="EMBL" id="LAQL01000002">
    <property type="protein sequence ID" value="KLN62257.1"/>
    <property type="molecule type" value="Genomic_DNA"/>
</dbReference>